<dbReference type="EMBL" id="CADIJZ010000025">
    <property type="protein sequence ID" value="CAB3728586.1"/>
    <property type="molecule type" value="Genomic_DNA"/>
</dbReference>
<gene>
    <name evidence="2" type="ORF">C0Z16_26645</name>
    <name evidence="1" type="ORF">LMG27174_05590</name>
</gene>
<evidence type="ECO:0000313" key="3">
    <source>
        <dbReference type="Proteomes" id="UP000235659"/>
    </source>
</evidence>
<reference evidence="1 4" key="2">
    <citation type="submission" date="2020-04" db="EMBL/GenBank/DDBJ databases">
        <authorList>
            <person name="De Canck E."/>
        </authorList>
    </citation>
    <scope>NUCLEOTIDE SEQUENCE [LARGE SCALE GENOMIC DNA]</scope>
    <source>
        <strain evidence="1 4">LMG 27174</strain>
    </source>
</reference>
<dbReference type="AlphaFoldDB" id="A0A2N7WBS0"/>
<organism evidence="1 4">
    <name type="scientific">Paraburkholderia rhynchosiae</name>
    <dbReference type="NCBI Taxonomy" id="487049"/>
    <lineage>
        <taxon>Bacteria</taxon>
        <taxon>Pseudomonadati</taxon>
        <taxon>Pseudomonadota</taxon>
        <taxon>Betaproteobacteria</taxon>
        <taxon>Burkholderiales</taxon>
        <taxon>Burkholderiaceae</taxon>
        <taxon>Paraburkholderia</taxon>
    </lineage>
</organism>
<evidence type="ECO:0000313" key="4">
    <source>
        <dbReference type="Proteomes" id="UP000494205"/>
    </source>
</evidence>
<dbReference type="Proteomes" id="UP000494205">
    <property type="component" value="Unassembled WGS sequence"/>
</dbReference>
<reference evidence="2 3" key="1">
    <citation type="submission" date="2018-01" db="EMBL/GenBank/DDBJ databases">
        <title>Whole genome analyses suggest that Burkholderia sensu lato contains two further novel genera in the rhizoxinica-symbiotica group Mycetohabitans gen. nov., and Trinickia gen. nov.: implications for the evolution of diazotrophy and nodulation in the Burkholderiaceae.</title>
        <authorList>
            <person name="Estrada-de los Santos P."/>
            <person name="Palmer M."/>
            <person name="Chavez-Ramirez B."/>
            <person name="Beukes C."/>
            <person name="Steenkamp E.T."/>
            <person name="Hirsch A.M."/>
            <person name="Manyaka P."/>
            <person name="Maluk M."/>
            <person name="Lafos M."/>
            <person name="Crook M."/>
            <person name="Gross E."/>
            <person name="Simon M.F."/>
            <person name="Bueno dos Reis Junior F."/>
            <person name="Poole P.S."/>
            <person name="Venter S.N."/>
            <person name="James E.K."/>
        </authorList>
    </citation>
    <scope>NUCLEOTIDE SEQUENCE [LARGE SCALE GENOMIC DNA]</scope>
    <source>
        <strain evidence="2 3">WSM 3937</strain>
    </source>
</reference>
<evidence type="ECO:0000313" key="2">
    <source>
        <dbReference type="EMBL" id="PMS26850.1"/>
    </source>
</evidence>
<dbReference type="EMBL" id="PNXY01000023">
    <property type="protein sequence ID" value="PMS26850.1"/>
    <property type="molecule type" value="Genomic_DNA"/>
</dbReference>
<evidence type="ECO:0000313" key="1">
    <source>
        <dbReference type="EMBL" id="CAB3728586.1"/>
    </source>
</evidence>
<dbReference type="Proteomes" id="UP000235659">
    <property type="component" value="Unassembled WGS sequence"/>
</dbReference>
<name>A0A2N7WBS0_9BURK</name>
<accession>A0A2N7WBS0</accession>
<protein>
    <submittedName>
        <fullName evidence="1">Uncharacterized protein</fullName>
    </submittedName>
</protein>
<sequence length="74" mass="8497">MGALVALHAEATAMQRKTLYRLLYRYWTLGQIRNALLPNYENVGAPGKARVFAKRWMGMFVAPRREVRCAVETI</sequence>
<keyword evidence="3" id="KW-1185">Reference proteome</keyword>
<proteinExistence type="predicted"/>